<protein>
    <recommendedName>
        <fullName evidence="11">Iron complex transport system permease protein</fullName>
    </recommendedName>
</protein>
<feature type="transmembrane region" description="Helical" evidence="8">
    <location>
        <begin position="249"/>
        <end position="278"/>
    </location>
</feature>
<reference evidence="9 10" key="1">
    <citation type="submission" date="2017-08" db="EMBL/GenBank/DDBJ databases">
        <title>Reclassification of Bisgaard taxon 37 and 44.</title>
        <authorList>
            <person name="Christensen H."/>
        </authorList>
    </citation>
    <scope>NUCLEOTIDE SEQUENCE [LARGE SCALE GENOMIC DNA]</scope>
    <source>
        <strain evidence="9 10">EEAB3T1</strain>
    </source>
</reference>
<evidence type="ECO:0008006" key="11">
    <source>
        <dbReference type="Google" id="ProtNLM"/>
    </source>
</evidence>
<evidence type="ECO:0000256" key="8">
    <source>
        <dbReference type="SAM" id="Phobius"/>
    </source>
</evidence>
<evidence type="ECO:0000256" key="1">
    <source>
        <dbReference type="ARBA" id="ARBA00004651"/>
    </source>
</evidence>
<evidence type="ECO:0000313" key="9">
    <source>
        <dbReference type="EMBL" id="RIY31636.1"/>
    </source>
</evidence>
<comment type="similarity">
    <text evidence="2">Belongs to the binding-protein-dependent transport system permease family. FecCD subfamily.</text>
</comment>
<dbReference type="InterPro" id="IPR000522">
    <property type="entry name" value="ABC_transptr_permease_BtuC"/>
</dbReference>
<keyword evidence="7 8" id="KW-0472">Membrane</keyword>
<feature type="transmembrane region" description="Helical" evidence="8">
    <location>
        <begin position="80"/>
        <end position="100"/>
    </location>
</feature>
<name>A0A3A1Y324_9GAMM</name>
<proteinExistence type="inferred from homology"/>
<keyword evidence="3" id="KW-0813">Transport</keyword>
<evidence type="ECO:0000256" key="3">
    <source>
        <dbReference type="ARBA" id="ARBA00022448"/>
    </source>
</evidence>
<dbReference type="PANTHER" id="PTHR30472">
    <property type="entry name" value="FERRIC ENTEROBACTIN TRANSPORT SYSTEM PERMEASE PROTEIN"/>
    <property type="match status" value="1"/>
</dbReference>
<evidence type="ECO:0000313" key="10">
    <source>
        <dbReference type="Proteomes" id="UP000265964"/>
    </source>
</evidence>
<keyword evidence="4" id="KW-1003">Cell membrane</keyword>
<dbReference type="InterPro" id="IPR037294">
    <property type="entry name" value="ABC_BtuC-like"/>
</dbReference>
<keyword evidence="10" id="KW-1185">Reference proteome</keyword>
<gene>
    <name evidence="9" type="ORF">CKF59_07495</name>
</gene>
<feature type="transmembrane region" description="Helical" evidence="8">
    <location>
        <begin position="321"/>
        <end position="340"/>
    </location>
</feature>
<evidence type="ECO:0000256" key="2">
    <source>
        <dbReference type="ARBA" id="ARBA00007935"/>
    </source>
</evidence>
<evidence type="ECO:0000256" key="5">
    <source>
        <dbReference type="ARBA" id="ARBA00022692"/>
    </source>
</evidence>
<dbReference type="PANTHER" id="PTHR30472:SF25">
    <property type="entry name" value="ABC TRANSPORTER PERMEASE PROTEIN MJ0876-RELATED"/>
    <property type="match status" value="1"/>
</dbReference>
<sequence length="344" mass="38537">MQQNFTDISLSLNYAKERRQYYLKKVGMLFSLLFIIFLLFYASVAFGTKTYSLSYIFETLKDVNSIDYFAIHDYRLPRSICAIFVGMGFAVSGLLIQSVLNNDLASGETLGINNSAGLFSVIAILLFPAASIFALPLFAFIGGLCSFVFIWFITRKKMSVSNIVIIGVALATLYASITNFVLLSFKIEISSTLVWLTGSLWGRTWEQVYYFVPWLILVCLFSLTTFKVLDLFPLKDAKVKNLGFNVNRWRFFILLLATLISSISVSITGPIAFLGLIAPHIARRIFGHKHLFLILGAAFIGAILLQSADILARVIKPPVEFPTGVLTSVIGAPYFFYLLIKRRN</sequence>
<evidence type="ECO:0000256" key="7">
    <source>
        <dbReference type="ARBA" id="ARBA00023136"/>
    </source>
</evidence>
<dbReference type="FunFam" id="1.10.3470.10:FF:000001">
    <property type="entry name" value="Vitamin B12 ABC transporter permease BtuC"/>
    <property type="match status" value="1"/>
</dbReference>
<feature type="transmembrane region" description="Helical" evidence="8">
    <location>
        <begin position="120"/>
        <end position="153"/>
    </location>
</feature>
<feature type="transmembrane region" description="Helical" evidence="8">
    <location>
        <begin position="160"/>
        <end position="177"/>
    </location>
</feature>
<comment type="subcellular location">
    <subcellularLocation>
        <location evidence="1">Cell membrane</location>
        <topology evidence="1">Multi-pass membrane protein</topology>
    </subcellularLocation>
</comment>
<evidence type="ECO:0000256" key="4">
    <source>
        <dbReference type="ARBA" id="ARBA00022475"/>
    </source>
</evidence>
<dbReference type="Proteomes" id="UP000265964">
    <property type="component" value="Unassembled WGS sequence"/>
</dbReference>
<organism evidence="9 10">
    <name type="scientific">Psittacicella gerlachiana</name>
    <dbReference type="NCBI Taxonomy" id="2028574"/>
    <lineage>
        <taxon>Bacteria</taxon>
        <taxon>Pseudomonadati</taxon>
        <taxon>Pseudomonadota</taxon>
        <taxon>Gammaproteobacteria</taxon>
        <taxon>Pasteurellales</taxon>
        <taxon>Psittacicellaceae</taxon>
        <taxon>Psittacicella</taxon>
    </lineage>
</organism>
<comment type="caution">
    <text evidence="9">The sequence shown here is derived from an EMBL/GenBank/DDBJ whole genome shotgun (WGS) entry which is preliminary data.</text>
</comment>
<feature type="transmembrane region" description="Helical" evidence="8">
    <location>
        <begin position="290"/>
        <end position="315"/>
    </location>
</feature>
<dbReference type="Pfam" id="PF01032">
    <property type="entry name" value="FecCD"/>
    <property type="match status" value="1"/>
</dbReference>
<keyword evidence="5 8" id="KW-0812">Transmembrane</keyword>
<dbReference type="OrthoDB" id="9055647at2"/>
<dbReference type="GO" id="GO:0005886">
    <property type="term" value="C:plasma membrane"/>
    <property type="evidence" value="ECO:0007669"/>
    <property type="project" value="UniProtKB-SubCell"/>
</dbReference>
<dbReference type="GO" id="GO:0022857">
    <property type="term" value="F:transmembrane transporter activity"/>
    <property type="evidence" value="ECO:0007669"/>
    <property type="project" value="InterPro"/>
</dbReference>
<keyword evidence="6 8" id="KW-1133">Transmembrane helix</keyword>
<evidence type="ECO:0000256" key="6">
    <source>
        <dbReference type="ARBA" id="ARBA00022989"/>
    </source>
</evidence>
<dbReference type="SUPFAM" id="SSF81345">
    <property type="entry name" value="ABC transporter involved in vitamin B12 uptake, BtuC"/>
    <property type="match status" value="1"/>
</dbReference>
<dbReference type="GO" id="GO:0033214">
    <property type="term" value="P:siderophore-iron import into cell"/>
    <property type="evidence" value="ECO:0007669"/>
    <property type="project" value="TreeGrafter"/>
</dbReference>
<dbReference type="RefSeq" id="WP_119535290.1">
    <property type="nucleotide sequence ID" value="NZ_NRJF01000269.1"/>
</dbReference>
<feature type="transmembrane region" description="Helical" evidence="8">
    <location>
        <begin position="208"/>
        <end position="229"/>
    </location>
</feature>
<dbReference type="Gene3D" id="1.10.3470.10">
    <property type="entry name" value="ABC transporter involved in vitamin B12 uptake, BtuC"/>
    <property type="match status" value="1"/>
</dbReference>
<accession>A0A3A1Y324</accession>
<dbReference type="EMBL" id="NRJF01000269">
    <property type="protein sequence ID" value="RIY31636.1"/>
    <property type="molecule type" value="Genomic_DNA"/>
</dbReference>
<feature type="transmembrane region" description="Helical" evidence="8">
    <location>
        <begin position="26"/>
        <end position="46"/>
    </location>
</feature>
<dbReference type="AlphaFoldDB" id="A0A3A1Y324"/>
<dbReference type="CDD" id="cd06550">
    <property type="entry name" value="TM_ABC_iron-siderophores_like"/>
    <property type="match status" value="1"/>
</dbReference>